<dbReference type="InterPro" id="IPR011250">
    <property type="entry name" value="OMP/PagP_B-barrel"/>
</dbReference>
<keyword evidence="2" id="KW-1134">Transmembrane beta strand</keyword>
<dbReference type="InterPro" id="IPR051723">
    <property type="entry name" value="Bact_OM_Invasion-Related"/>
</dbReference>
<keyword evidence="5" id="KW-0472">Membrane</keyword>
<dbReference type="STRING" id="343509.SG0194"/>
<evidence type="ECO:0000256" key="3">
    <source>
        <dbReference type="ARBA" id="ARBA00022692"/>
    </source>
</evidence>
<dbReference type="eggNOG" id="COG3637">
    <property type="taxonomic scope" value="Bacteria"/>
</dbReference>
<organism evidence="8 9">
    <name type="scientific">Sodalis glossinidius (strain morsitans)</name>
    <dbReference type="NCBI Taxonomy" id="343509"/>
    <lineage>
        <taxon>Bacteria</taxon>
        <taxon>Pseudomonadati</taxon>
        <taxon>Pseudomonadota</taxon>
        <taxon>Gammaproteobacteria</taxon>
        <taxon>Enterobacterales</taxon>
        <taxon>Bruguierivoracaceae</taxon>
        <taxon>Sodalis</taxon>
    </lineage>
</organism>
<dbReference type="Gene3D" id="2.40.160.20">
    <property type="match status" value="1"/>
</dbReference>
<feature type="chain" id="PRO_5004213296" description="Outer membrane protein X" evidence="7">
    <location>
        <begin position="21"/>
        <end position="163"/>
    </location>
</feature>
<dbReference type="KEGG" id="sgl:SG0194"/>
<dbReference type="Proteomes" id="UP000001932">
    <property type="component" value="Chromosome"/>
</dbReference>
<evidence type="ECO:0000256" key="1">
    <source>
        <dbReference type="ARBA" id="ARBA00004141"/>
    </source>
</evidence>
<dbReference type="InterPro" id="IPR000758">
    <property type="entry name" value="Enterovir_OMP"/>
</dbReference>
<evidence type="ECO:0000256" key="6">
    <source>
        <dbReference type="SAM" id="MobiDB-lite"/>
    </source>
</evidence>
<dbReference type="PRINTS" id="PR00316">
    <property type="entry name" value="ENTEROVIROMP"/>
</dbReference>
<dbReference type="PANTHER" id="PTHR35892">
    <property type="entry name" value="OUTER MEMBRANE PROTEIN PAGN-RELATED"/>
    <property type="match status" value="1"/>
</dbReference>
<name>Q2NWK6_SODGM</name>
<evidence type="ECO:0000256" key="2">
    <source>
        <dbReference type="ARBA" id="ARBA00022452"/>
    </source>
</evidence>
<dbReference type="Pfam" id="PF06316">
    <property type="entry name" value="Ail_Lom"/>
    <property type="match status" value="1"/>
</dbReference>
<dbReference type="PROSITE" id="PS00694">
    <property type="entry name" value="ENT_VIR_OMP_1"/>
    <property type="match status" value="1"/>
</dbReference>
<reference evidence="8 9" key="1">
    <citation type="journal article" date="2006" name="Genome Res.">
        <title>Massive genome erosion and functional adaptations provide insights into the symbiotic lifestyle of Sodalis glossinidius in the tsetse host.</title>
        <authorList>
            <person name="Toh H."/>
            <person name="Weiss B.L."/>
            <person name="Perkin S.A.H."/>
            <person name="Yamashita A."/>
            <person name="Oshima K."/>
            <person name="Hattori M."/>
            <person name="Aksoy S."/>
        </authorList>
    </citation>
    <scope>NUCLEOTIDE SEQUENCE [LARGE SCALE GENOMIC DNA]</scope>
    <source>
        <strain evidence="9">morsitans</strain>
    </source>
</reference>
<keyword evidence="9" id="KW-1185">Reference proteome</keyword>
<keyword evidence="4 7" id="KW-0732">Signal</keyword>
<evidence type="ECO:0000313" key="9">
    <source>
        <dbReference type="Proteomes" id="UP000001932"/>
    </source>
</evidence>
<dbReference type="AlphaFoldDB" id="Q2NWK6"/>
<dbReference type="BioCyc" id="SGLO343509:SGP1_RS01885-MONOMER"/>
<proteinExistence type="predicted"/>
<protein>
    <recommendedName>
        <fullName evidence="10">Outer membrane protein X</fullName>
    </recommendedName>
</protein>
<sequence length="163" mass="18343">MKTPFSIIVFSLLLPVKALADNHNLSVGYQLSNMTNDTHGRRSNDDRLDGFNIKYRYEWGEPLGPIGSLSYMTANASSSWAVANKVQNDLRYSYSGFSLTAGPVWRFNDYVSVYGVIGINYDDYSSHFRKSTFKTGDAPATNYSRSELKKPHSPMAQAYKSTR</sequence>
<dbReference type="HOGENOM" id="CLU_1625957_0_0_6"/>
<dbReference type="EMBL" id="AP008232">
    <property type="protein sequence ID" value="BAE73469.1"/>
    <property type="molecule type" value="Genomic_DNA"/>
</dbReference>
<dbReference type="PANTHER" id="PTHR35892:SF2">
    <property type="entry name" value="OUTER MEMBRANE PROTEIN PAGN"/>
    <property type="match status" value="1"/>
</dbReference>
<dbReference type="GO" id="GO:0016020">
    <property type="term" value="C:membrane"/>
    <property type="evidence" value="ECO:0007669"/>
    <property type="project" value="UniProtKB-SubCell"/>
</dbReference>
<evidence type="ECO:0000313" key="8">
    <source>
        <dbReference type="EMBL" id="BAE73469.1"/>
    </source>
</evidence>
<dbReference type="SUPFAM" id="SSF56925">
    <property type="entry name" value="OMPA-like"/>
    <property type="match status" value="1"/>
</dbReference>
<accession>Q2NWK6</accession>
<evidence type="ECO:0000256" key="4">
    <source>
        <dbReference type="ARBA" id="ARBA00022729"/>
    </source>
</evidence>
<keyword evidence="3" id="KW-0812">Transmembrane</keyword>
<dbReference type="GO" id="GO:0044384">
    <property type="term" value="C:host outer membrane"/>
    <property type="evidence" value="ECO:0007669"/>
    <property type="project" value="InterPro"/>
</dbReference>
<evidence type="ECO:0000256" key="7">
    <source>
        <dbReference type="SAM" id="SignalP"/>
    </source>
</evidence>
<dbReference type="OrthoDB" id="5873117at2"/>
<feature type="signal peptide" evidence="7">
    <location>
        <begin position="1"/>
        <end position="20"/>
    </location>
</feature>
<feature type="region of interest" description="Disordered" evidence="6">
    <location>
        <begin position="140"/>
        <end position="163"/>
    </location>
</feature>
<evidence type="ECO:0008006" key="10">
    <source>
        <dbReference type="Google" id="ProtNLM"/>
    </source>
</evidence>
<evidence type="ECO:0000256" key="5">
    <source>
        <dbReference type="ARBA" id="ARBA00023136"/>
    </source>
</evidence>
<gene>
    <name evidence="8" type="ordered locus">SG0194</name>
</gene>
<dbReference type="RefSeq" id="WP_011410058.1">
    <property type="nucleotide sequence ID" value="NC_007712.1"/>
</dbReference>
<comment type="subcellular location">
    <subcellularLocation>
        <location evidence="1">Membrane</location>
        <topology evidence="1">Multi-pass membrane protein</topology>
    </subcellularLocation>
</comment>